<sequence>MRLLRDLWATSPRRTALVAGLIVLGGGGQAAAAGLAGPVLVHRSTTLFFLLAAALVATVLSDLVVGLLAAGLTADWAADVRRRLCRVAFGQELPALETTPVGELLDRIDGDVYQVAAELRGSGVRIAQSLALGVLSIGIALAVWWPAGAGMLALTLLLAVTLSKPTRAISTARMAEEEAWSDLAAVMEESIHGQDDVRSSLARPYVLRLYARRASQVLGRGRRVWRMSGKVTATASGVMRAGIAAVVVAGAWAMATDRIDGARLTAIWLLVLGFGGTVEQVSRMVPELQYALGAWGRVQLLRSARQEPSGGATPREGDLAVRDLTFGYGRERRPALRGVDLMFVRGRSYALIGRTGSGKSTLAKVLTRAVDVPRGTVFLGETDLLDLDVEGLRRWIAVVPQRTEILAGTLAENVALFDPDLLEQAERALRELGLSSWVADLPDGLQTRLGEGGYVLSAGQEQLVAFARILVRDPHVVILDEATARMDPVTEARVQRATERLLRDRIGIVIAHRLSSVRRCDEVVVLADGEVIEAGPLRESQRFARLLATGTTAGRVDGDRALTLAAPAMLSVPPKTDPPPLPPAAEARTMREIFRLATNDPRYGLGAVALFVVMVLLGLDGALLPWLWADLVDGSGGLLWPTVGIAVGLLAALPLPYYTHKWFPEWWVRQMLRISLRLVHGQTGRRRVSAHTPAEVVAQGGDTERVVMLADNLIDQFICAIFLVAMTAVSGSIVPGLFFAGTMVLSGLTATLFGPKLERAARKTVAARAAFATALVSSLSAARTVKLAGATRSVLAHLARLDTVRSDLQRREISVQVWARSTPSMLSGLLPVSVWALYLFGGLTPGAALVAVAALNAARWFAWTTASLVSHLPSARVWTRRTVAMSGVAAYSAPVPGVDISAGTAPAPATAPRHPLSQLDLNGFSAVHEDGTLGVRDVDLTVRRGQLVLVVGPVGSGKSSLLRALAGIVHHTGALRWNGQAVTEPDVFLRPNQVGYVAQLPRVLSGTVADNIRLGHEVDAASAVSTAQLEHDLAGAGGGLGLLIGHKGTRLSGGQLQRLALARALAPRTELLIADDVSSALDVTTELELWQALRAHGVTVVGSTSKRAALTQADRVVVLLGGAAVAQGTWHELESSWGHLAG</sequence>
<feature type="transmembrane region" description="Helical" evidence="7">
    <location>
        <begin position="261"/>
        <end position="278"/>
    </location>
</feature>
<dbReference type="GO" id="GO:0034040">
    <property type="term" value="F:ATPase-coupled lipid transmembrane transporter activity"/>
    <property type="evidence" value="ECO:0007669"/>
    <property type="project" value="TreeGrafter"/>
</dbReference>
<dbReference type="InterPro" id="IPR003439">
    <property type="entry name" value="ABC_transporter-like_ATP-bd"/>
</dbReference>
<reference evidence="10 11" key="2">
    <citation type="submission" date="2020-03" db="EMBL/GenBank/DDBJ databases">
        <authorList>
            <person name="Ichikawa N."/>
            <person name="Kimura A."/>
            <person name="Kitahashi Y."/>
            <person name="Uohara A."/>
        </authorList>
    </citation>
    <scope>NUCLEOTIDE SEQUENCE [LARGE SCALE GENOMIC DNA]</scope>
    <source>
        <strain evidence="10 11">NBRC 108638</strain>
    </source>
</reference>
<dbReference type="Proteomes" id="UP000482960">
    <property type="component" value="Unassembled WGS sequence"/>
</dbReference>
<feature type="transmembrane region" description="Helical" evidence="7">
    <location>
        <begin position="835"/>
        <end position="858"/>
    </location>
</feature>
<keyword evidence="11" id="KW-1185">Reference proteome</keyword>
<dbReference type="PANTHER" id="PTHR24221:SF654">
    <property type="entry name" value="ATP-BINDING CASSETTE SUB-FAMILY B MEMBER 6"/>
    <property type="match status" value="1"/>
</dbReference>
<feature type="transmembrane region" description="Helical" evidence="7">
    <location>
        <begin position="48"/>
        <end position="74"/>
    </location>
</feature>
<evidence type="ECO:0000256" key="3">
    <source>
        <dbReference type="ARBA" id="ARBA00022741"/>
    </source>
</evidence>
<dbReference type="SUPFAM" id="SSF90123">
    <property type="entry name" value="ABC transporter transmembrane region"/>
    <property type="match status" value="2"/>
</dbReference>
<dbReference type="Pfam" id="PF00664">
    <property type="entry name" value="ABC_membrane"/>
    <property type="match status" value="1"/>
</dbReference>
<evidence type="ECO:0000259" key="9">
    <source>
        <dbReference type="PROSITE" id="PS50929"/>
    </source>
</evidence>
<gene>
    <name evidence="10" type="ORF">Prum_062990</name>
</gene>
<dbReference type="SMART" id="SM00382">
    <property type="entry name" value="AAA"/>
    <property type="match status" value="2"/>
</dbReference>
<dbReference type="InterPro" id="IPR027417">
    <property type="entry name" value="P-loop_NTPase"/>
</dbReference>
<dbReference type="RefSeq" id="WP_173079483.1">
    <property type="nucleotide sequence ID" value="NZ_BAABJB010000011.1"/>
</dbReference>
<feature type="transmembrane region" description="Helical" evidence="7">
    <location>
        <begin position="638"/>
        <end position="659"/>
    </location>
</feature>
<keyword evidence="3" id="KW-0547">Nucleotide-binding</keyword>
<comment type="caution">
    <text evidence="10">The sequence shown here is derived from an EMBL/GenBank/DDBJ whole genome shotgun (WGS) entry which is preliminary data.</text>
</comment>
<feature type="domain" description="ABC transporter" evidence="8">
    <location>
        <begin position="919"/>
        <end position="1142"/>
    </location>
</feature>
<dbReference type="Gene3D" id="3.40.50.300">
    <property type="entry name" value="P-loop containing nucleotide triphosphate hydrolases"/>
    <property type="match status" value="2"/>
</dbReference>
<proteinExistence type="predicted"/>
<dbReference type="PANTHER" id="PTHR24221">
    <property type="entry name" value="ATP-BINDING CASSETTE SUB-FAMILY B"/>
    <property type="match status" value="1"/>
</dbReference>
<feature type="transmembrane region" description="Helical" evidence="7">
    <location>
        <begin position="151"/>
        <end position="169"/>
    </location>
</feature>
<dbReference type="PROSITE" id="PS50893">
    <property type="entry name" value="ABC_TRANSPORTER_2"/>
    <property type="match status" value="2"/>
</dbReference>
<keyword evidence="5 7" id="KW-1133">Transmembrane helix</keyword>
<feature type="domain" description="ABC transmembrane type-1" evidence="9">
    <location>
        <begin position="16"/>
        <end position="289"/>
    </location>
</feature>
<feature type="transmembrane region" description="Helical" evidence="7">
    <location>
        <begin position="713"/>
        <end position="730"/>
    </location>
</feature>
<dbReference type="SUPFAM" id="SSF52540">
    <property type="entry name" value="P-loop containing nucleoside triphosphate hydrolases"/>
    <property type="match status" value="2"/>
</dbReference>
<keyword evidence="4" id="KW-0067">ATP-binding</keyword>
<evidence type="ECO:0000256" key="1">
    <source>
        <dbReference type="ARBA" id="ARBA00004651"/>
    </source>
</evidence>
<comment type="subcellular location">
    <subcellularLocation>
        <location evidence="1">Cell membrane</location>
        <topology evidence="1">Multi-pass membrane protein</topology>
    </subcellularLocation>
</comment>
<protein>
    <recommendedName>
        <fullName evidence="12">ABC transporter</fullName>
    </recommendedName>
</protein>
<dbReference type="GO" id="GO:0005524">
    <property type="term" value="F:ATP binding"/>
    <property type="evidence" value="ECO:0007669"/>
    <property type="project" value="UniProtKB-KW"/>
</dbReference>
<dbReference type="GO" id="GO:0140359">
    <property type="term" value="F:ABC-type transporter activity"/>
    <property type="evidence" value="ECO:0007669"/>
    <property type="project" value="InterPro"/>
</dbReference>
<dbReference type="Gene3D" id="1.20.1560.10">
    <property type="entry name" value="ABC transporter type 1, transmembrane domain"/>
    <property type="match status" value="2"/>
</dbReference>
<dbReference type="Pfam" id="PF00005">
    <property type="entry name" value="ABC_tran"/>
    <property type="match status" value="2"/>
</dbReference>
<reference evidence="10 11" key="1">
    <citation type="submission" date="2020-03" db="EMBL/GenBank/DDBJ databases">
        <title>Whole genome shotgun sequence of Phytohabitans rumicis NBRC 108638.</title>
        <authorList>
            <person name="Komaki H."/>
            <person name="Tamura T."/>
        </authorList>
    </citation>
    <scope>NUCLEOTIDE SEQUENCE [LARGE SCALE GENOMIC DNA]</scope>
    <source>
        <strain evidence="10 11">NBRC 108638</strain>
    </source>
</reference>
<evidence type="ECO:0000256" key="4">
    <source>
        <dbReference type="ARBA" id="ARBA00022840"/>
    </source>
</evidence>
<dbReference type="InterPro" id="IPR017871">
    <property type="entry name" value="ABC_transporter-like_CS"/>
</dbReference>
<dbReference type="GO" id="GO:0016887">
    <property type="term" value="F:ATP hydrolysis activity"/>
    <property type="evidence" value="ECO:0007669"/>
    <property type="project" value="InterPro"/>
</dbReference>
<feature type="domain" description="ABC transporter" evidence="8">
    <location>
        <begin position="319"/>
        <end position="553"/>
    </location>
</feature>
<feature type="domain" description="ABC transmembrane type-1" evidence="9">
    <location>
        <begin position="702"/>
        <end position="874"/>
    </location>
</feature>
<dbReference type="EMBL" id="BLPG01000001">
    <property type="protein sequence ID" value="GFJ92657.1"/>
    <property type="molecule type" value="Genomic_DNA"/>
</dbReference>
<accession>A0A6V8LF36</accession>
<dbReference type="InterPro" id="IPR003593">
    <property type="entry name" value="AAA+_ATPase"/>
</dbReference>
<evidence type="ECO:0000256" key="2">
    <source>
        <dbReference type="ARBA" id="ARBA00022692"/>
    </source>
</evidence>
<evidence type="ECO:0000256" key="6">
    <source>
        <dbReference type="ARBA" id="ARBA00023136"/>
    </source>
</evidence>
<evidence type="ECO:0000256" key="5">
    <source>
        <dbReference type="ARBA" id="ARBA00022989"/>
    </source>
</evidence>
<dbReference type="PROSITE" id="PS50929">
    <property type="entry name" value="ABC_TM1F"/>
    <property type="match status" value="2"/>
</dbReference>
<feature type="transmembrane region" description="Helical" evidence="7">
    <location>
        <begin position="231"/>
        <end position="255"/>
    </location>
</feature>
<organism evidence="10 11">
    <name type="scientific">Phytohabitans rumicis</name>
    <dbReference type="NCBI Taxonomy" id="1076125"/>
    <lineage>
        <taxon>Bacteria</taxon>
        <taxon>Bacillati</taxon>
        <taxon>Actinomycetota</taxon>
        <taxon>Actinomycetes</taxon>
        <taxon>Micromonosporales</taxon>
        <taxon>Micromonosporaceae</taxon>
    </lineage>
</organism>
<keyword evidence="6 7" id="KW-0472">Membrane</keyword>
<evidence type="ECO:0000313" key="10">
    <source>
        <dbReference type="EMBL" id="GFJ92657.1"/>
    </source>
</evidence>
<evidence type="ECO:0008006" key="12">
    <source>
        <dbReference type="Google" id="ProtNLM"/>
    </source>
</evidence>
<dbReference type="GO" id="GO:0005886">
    <property type="term" value="C:plasma membrane"/>
    <property type="evidence" value="ECO:0007669"/>
    <property type="project" value="UniProtKB-SubCell"/>
</dbReference>
<dbReference type="AlphaFoldDB" id="A0A6V8LF36"/>
<dbReference type="InterPro" id="IPR036640">
    <property type="entry name" value="ABC1_TM_sf"/>
</dbReference>
<dbReference type="PROSITE" id="PS00211">
    <property type="entry name" value="ABC_TRANSPORTER_1"/>
    <property type="match status" value="1"/>
</dbReference>
<evidence type="ECO:0000256" key="7">
    <source>
        <dbReference type="SAM" id="Phobius"/>
    </source>
</evidence>
<keyword evidence="2 7" id="KW-0812">Transmembrane</keyword>
<evidence type="ECO:0000313" key="11">
    <source>
        <dbReference type="Proteomes" id="UP000482960"/>
    </source>
</evidence>
<dbReference type="InterPro" id="IPR011527">
    <property type="entry name" value="ABC1_TM_dom"/>
</dbReference>
<dbReference type="InterPro" id="IPR039421">
    <property type="entry name" value="Type_1_exporter"/>
</dbReference>
<feature type="transmembrane region" description="Helical" evidence="7">
    <location>
        <begin position="603"/>
        <end position="626"/>
    </location>
</feature>
<name>A0A6V8LF36_9ACTN</name>
<evidence type="ECO:0000259" key="8">
    <source>
        <dbReference type="PROSITE" id="PS50893"/>
    </source>
</evidence>